<evidence type="ECO:0000313" key="1">
    <source>
        <dbReference type="EMBL" id="SOQ40433.1"/>
    </source>
</evidence>
<dbReference type="EMBL" id="ODYU01002650">
    <property type="protein sequence ID" value="SOQ40433.1"/>
    <property type="molecule type" value="Genomic_DNA"/>
</dbReference>
<gene>
    <name evidence="1" type="ORF">SFRICE_025459</name>
</gene>
<proteinExistence type="predicted"/>
<dbReference type="AlphaFoldDB" id="A0A2H1VHX5"/>
<organism evidence="1">
    <name type="scientific">Spodoptera frugiperda</name>
    <name type="common">Fall armyworm</name>
    <dbReference type="NCBI Taxonomy" id="7108"/>
    <lineage>
        <taxon>Eukaryota</taxon>
        <taxon>Metazoa</taxon>
        <taxon>Ecdysozoa</taxon>
        <taxon>Arthropoda</taxon>
        <taxon>Hexapoda</taxon>
        <taxon>Insecta</taxon>
        <taxon>Pterygota</taxon>
        <taxon>Neoptera</taxon>
        <taxon>Endopterygota</taxon>
        <taxon>Lepidoptera</taxon>
        <taxon>Glossata</taxon>
        <taxon>Ditrysia</taxon>
        <taxon>Noctuoidea</taxon>
        <taxon>Noctuidae</taxon>
        <taxon>Amphipyrinae</taxon>
        <taxon>Spodoptera</taxon>
    </lineage>
</organism>
<sequence length="158" mass="17986">MLNSGCTLYSGITYRNVRKNHFGDKKRDYTRYETSELQIFSCVIGAFTNIQLHMHVTPRSRPKTTMCANNNERESNPLHVAQQPVFQPPRQPPSFCVVVECEVYMFYLKYILKSTQAEAGIQAAGAAESTTPEDKEERIICREGGAANRMLKIHLPEE</sequence>
<accession>A0A2H1VHX5</accession>
<name>A0A2H1VHX5_SPOFR</name>
<protein>
    <submittedName>
        <fullName evidence="1">SFRICE_025459</fullName>
    </submittedName>
</protein>
<reference evidence="1" key="1">
    <citation type="submission" date="2016-07" db="EMBL/GenBank/DDBJ databases">
        <authorList>
            <person name="Bretaudeau A."/>
        </authorList>
    </citation>
    <scope>NUCLEOTIDE SEQUENCE</scope>
    <source>
        <strain evidence="1">Rice</strain>
        <tissue evidence="1">Whole body</tissue>
    </source>
</reference>